<dbReference type="RefSeq" id="WP_343791401.1">
    <property type="nucleotide sequence ID" value="NZ_BAAAGA010000002.1"/>
</dbReference>
<evidence type="ECO:0000313" key="2">
    <source>
        <dbReference type="EMBL" id="GAA0617165.1"/>
    </source>
</evidence>
<accession>A0ABN1GRB0</accession>
<keyword evidence="1" id="KW-1133">Transmembrane helix</keyword>
<evidence type="ECO:0000256" key="1">
    <source>
        <dbReference type="SAM" id="Phobius"/>
    </source>
</evidence>
<dbReference type="EMBL" id="BAAAGA010000002">
    <property type="protein sequence ID" value="GAA0617165.1"/>
    <property type="molecule type" value="Genomic_DNA"/>
</dbReference>
<evidence type="ECO:0000313" key="3">
    <source>
        <dbReference type="Proteomes" id="UP001501352"/>
    </source>
</evidence>
<organism evidence="2 3">
    <name type="scientific">Brevundimonas kwangchunensis</name>
    <dbReference type="NCBI Taxonomy" id="322163"/>
    <lineage>
        <taxon>Bacteria</taxon>
        <taxon>Pseudomonadati</taxon>
        <taxon>Pseudomonadota</taxon>
        <taxon>Alphaproteobacteria</taxon>
        <taxon>Caulobacterales</taxon>
        <taxon>Caulobacteraceae</taxon>
        <taxon>Brevundimonas</taxon>
    </lineage>
</organism>
<name>A0ABN1GRB0_9CAUL</name>
<reference evidence="2 3" key="1">
    <citation type="journal article" date="2019" name="Int. J. Syst. Evol. Microbiol.">
        <title>The Global Catalogue of Microorganisms (GCM) 10K type strain sequencing project: providing services to taxonomists for standard genome sequencing and annotation.</title>
        <authorList>
            <consortium name="The Broad Institute Genomics Platform"/>
            <consortium name="The Broad Institute Genome Sequencing Center for Infectious Disease"/>
            <person name="Wu L."/>
            <person name="Ma J."/>
        </authorList>
    </citation>
    <scope>NUCLEOTIDE SEQUENCE [LARGE SCALE GENOMIC DNA]</scope>
    <source>
        <strain evidence="2 3">JCM 12928</strain>
    </source>
</reference>
<proteinExistence type="predicted"/>
<gene>
    <name evidence="2" type="ORF">GCM10009422_10420</name>
</gene>
<protein>
    <submittedName>
        <fullName evidence="2">DUF1700 domain-containing protein</fullName>
    </submittedName>
</protein>
<comment type="caution">
    <text evidence="2">The sequence shown here is derived from an EMBL/GenBank/DDBJ whole genome shotgun (WGS) entry which is preliminary data.</text>
</comment>
<keyword evidence="3" id="KW-1185">Reference proteome</keyword>
<dbReference type="Proteomes" id="UP001501352">
    <property type="component" value="Unassembled WGS sequence"/>
</dbReference>
<dbReference type="Pfam" id="PF22564">
    <property type="entry name" value="HAAS"/>
    <property type="match status" value="1"/>
</dbReference>
<feature type="transmembrane region" description="Helical" evidence="1">
    <location>
        <begin position="138"/>
        <end position="161"/>
    </location>
</feature>
<keyword evidence="1" id="KW-0812">Transmembrane</keyword>
<sequence length="193" mass="20451">MTRDEFMGRLRRGLVGLPTRTAAEIAADYGQHFDDGAADGRTEAEVAEALGDPDRLARELRAEAGARRWDQEQNPAAAAGAIFGLIGLGAIDILILLPIVFPVFGAVIAMLMTGVGVFIAGGFALVVGPFFGGPGGVLAAILFGIGLMGLGLFMIGLMALLTKWLIDATVWYARLHYRVLKPALEPSNNRSQD</sequence>
<feature type="transmembrane region" description="Helical" evidence="1">
    <location>
        <begin position="107"/>
        <end position="131"/>
    </location>
</feature>
<feature type="transmembrane region" description="Helical" evidence="1">
    <location>
        <begin position="76"/>
        <end position="101"/>
    </location>
</feature>
<keyword evidence="1" id="KW-0472">Membrane</keyword>